<sequence>MAQMCHTCRRRPAEIHCFTEATNLCIACDCMRHRGPDAGHIRYQLCEKCWVNPGLLICFDHKIVLCQSCYSLRYNCVPDGHRYEIVNLVPLHLNNPYHEHQHQHQHHEREHMLPHVVHLQRREGMFEMSCNGHNNCERWMFAMKCESCVASNAVVYCPQHDHLLCDNCDRVIHFTNHQGRAVTPHMRFVLCVSCKRLSRNFLIEDSCFSLSPTHPPALSSTGPGQ</sequence>
<dbReference type="PROSITE" id="PS50119">
    <property type="entry name" value="ZF_BBOX"/>
    <property type="match status" value="1"/>
</dbReference>
<evidence type="ECO:0000259" key="2">
    <source>
        <dbReference type="PROSITE" id="PS50119"/>
    </source>
</evidence>
<name>A0ABM0VCW8_CAMSA</name>
<keyword evidence="3" id="KW-1185">Reference proteome</keyword>
<reference evidence="4" key="2">
    <citation type="submission" date="2025-08" db="UniProtKB">
        <authorList>
            <consortium name="RefSeq"/>
        </authorList>
    </citation>
    <scope>IDENTIFICATION</scope>
    <source>
        <tissue evidence="4">Leaf</tissue>
    </source>
</reference>
<protein>
    <submittedName>
        <fullName evidence="4">Uncharacterized protein LOC104736055</fullName>
    </submittedName>
</protein>
<evidence type="ECO:0000313" key="4">
    <source>
        <dbReference type="RefSeq" id="XP_010454314.1"/>
    </source>
</evidence>
<organism evidence="3 4">
    <name type="scientific">Camelina sativa</name>
    <name type="common">False flax</name>
    <name type="synonym">Myagrum sativum</name>
    <dbReference type="NCBI Taxonomy" id="90675"/>
    <lineage>
        <taxon>Eukaryota</taxon>
        <taxon>Viridiplantae</taxon>
        <taxon>Streptophyta</taxon>
        <taxon>Embryophyta</taxon>
        <taxon>Tracheophyta</taxon>
        <taxon>Spermatophyta</taxon>
        <taxon>Magnoliopsida</taxon>
        <taxon>eudicotyledons</taxon>
        <taxon>Gunneridae</taxon>
        <taxon>Pentapetalae</taxon>
        <taxon>rosids</taxon>
        <taxon>malvids</taxon>
        <taxon>Brassicales</taxon>
        <taxon>Brassicaceae</taxon>
        <taxon>Camelineae</taxon>
        <taxon>Camelina</taxon>
    </lineage>
</organism>
<dbReference type="GeneID" id="104736055"/>
<feature type="domain" description="B box-type" evidence="2">
    <location>
        <begin position="140"/>
        <end position="182"/>
    </location>
</feature>
<evidence type="ECO:0000313" key="3">
    <source>
        <dbReference type="Proteomes" id="UP000694864"/>
    </source>
</evidence>
<reference evidence="3" key="1">
    <citation type="journal article" date="2014" name="Nat. Commun.">
        <title>The emerging biofuel crop Camelina sativa retains a highly undifferentiated hexaploid genome structure.</title>
        <authorList>
            <person name="Kagale S."/>
            <person name="Koh C."/>
            <person name="Nixon J."/>
            <person name="Bollina V."/>
            <person name="Clarke W.E."/>
            <person name="Tuteja R."/>
            <person name="Spillane C."/>
            <person name="Robinson S.J."/>
            <person name="Links M.G."/>
            <person name="Clarke C."/>
            <person name="Higgins E.E."/>
            <person name="Huebert T."/>
            <person name="Sharpe A.G."/>
            <person name="Parkin I.A."/>
        </authorList>
    </citation>
    <scope>NUCLEOTIDE SEQUENCE [LARGE SCALE GENOMIC DNA]</scope>
    <source>
        <strain evidence="3">cv. DH55</strain>
    </source>
</reference>
<keyword evidence="1" id="KW-0479">Metal-binding</keyword>
<dbReference type="RefSeq" id="XP_010454314.1">
    <property type="nucleotide sequence ID" value="XM_010456012.2"/>
</dbReference>
<dbReference type="Proteomes" id="UP000694864">
    <property type="component" value="Chromosome 1"/>
</dbReference>
<proteinExistence type="predicted"/>
<evidence type="ECO:0000256" key="1">
    <source>
        <dbReference type="PROSITE-ProRule" id="PRU00024"/>
    </source>
</evidence>
<keyword evidence="1" id="KW-0862">Zinc</keyword>
<accession>A0ABM0VCW8</accession>
<dbReference type="SMART" id="SM00336">
    <property type="entry name" value="BBOX"/>
    <property type="match status" value="2"/>
</dbReference>
<gene>
    <name evidence="4" type="primary">LOC104736055</name>
</gene>
<dbReference type="InterPro" id="IPR000315">
    <property type="entry name" value="Znf_B-box"/>
</dbReference>
<keyword evidence="1" id="KW-0863">Zinc-finger</keyword>